<dbReference type="Pfam" id="PF03193">
    <property type="entry name" value="RsgA_GTPase"/>
    <property type="match status" value="1"/>
</dbReference>
<name>A0A1R4ACF0_BABMR</name>
<evidence type="ECO:0000313" key="4">
    <source>
        <dbReference type="Proteomes" id="UP000002899"/>
    </source>
</evidence>
<dbReference type="Gene3D" id="3.40.50.300">
    <property type="entry name" value="P-loop containing nucleotide triphosphate hydrolases"/>
    <property type="match status" value="1"/>
</dbReference>
<reference evidence="3 4" key="3">
    <citation type="journal article" date="2016" name="Sci. Rep.">
        <title>Genome-wide diversity and gene expression profiling of Babesia microti isolates identify polymorphic genes that mediate host-pathogen interactions.</title>
        <authorList>
            <person name="Silva J.C."/>
            <person name="Cornillot E."/>
            <person name="McCracken C."/>
            <person name="Usmani-Brown S."/>
            <person name="Dwivedi A."/>
            <person name="Ifeonu O.O."/>
            <person name="Crabtree J."/>
            <person name="Gotia H.T."/>
            <person name="Virji A.Z."/>
            <person name="Reynes C."/>
            <person name="Colinge J."/>
            <person name="Kumar V."/>
            <person name="Lawres L."/>
            <person name="Pazzi J.E."/>
            <person name="Pablo J.V."/>
            <person name="Hung C."/>
            <person name="Brancato J."/>
            <person name="Kumari P."/>
            <person name="Orvis J."/>
            <person name="Tretina K."/>
            <person name="Chibucos M."/>
            <person name="Ott S."/>
            <person name="Sadzewicz L."/>
            <person name="Sengamalay N."/>
            <person name="Shetty A.C."/>
            <person name="Su Q."/>
            <person name="Tallon L."/>
            <person name="Fraser C.M."/>
            <person name="Frutos R."/>
            <person name="Molina D.M."/>
            <person name="Krause P.J."/>
            <person name="Ben Mamoun C."/>
        </authorList>
    </citation>
    <scope>NUCLEOTIDE SEQUENCE [LARGE SCALE GENOMIC DNA]</scope>
    <source>
        <strain evidence="3 4">RI</strain>
    </source>
</reference>
<reference evidence="3 4" key="2">
    <citation type="journal article" date="2013" name="PLoS ONE">
        <title>Whole genome mapping and re-organization of the nuclear and mitochondrial genomes of Babesia microti isolates.</title>
        <authorList>
            <person name="Cornillot E."/>
            <person name="Dassouli A."/>
            <person name="Garg A."/>
            <person name="Pachikara N."/>
            <person name="Randazzo S."/>
            <person name="Depoix D."/>
            <person name="Carcy B."/>
            <person name="Delbecq S."/>
            <person name="Frutos R."/>
            <person name="Silva J.C."/>
            <person name="Sutton R."/>
            <person name="Krause P.J."/>
            <person name="Mamoun C.B."/>
        </authorList>
    </citation>
    <scope>NUCLEOTIDE SEQUENCE [LARGE SCALE GENOMIC DNA]</scope>
    <source>
        <strain evidence="3 4">RI</strain>
    </source>
</reference>
<dbReference type="GO" id="GO:0005525">
    <property type="term" value="F:GTP binding"/>
    <property type="evidence" value="ECO:0007669"/>
    <property type="project" value="InterPro"/>
</dbReference>
<dbReference type="RefSeq" id="XP_021338817.1">
    <property type="nucleotide sequence ID" value="XM_021482281.1"/>
</dbReference>
<dbReference type="PANTHER" id="PTHR46434:SF1">
    <property type="entry name" value="GENETIC INTERACTOR OF PROHIBITINS 3, MITOCHONDRIAL"/>
    <property type="match status" value="1"/>
</dbReference>
<dbReference type="EMBL" id="LN871598">
    <property type="protein sequence ID" value="SJK86691.1"/>
    <property type="molecule type" value="Genomic_DNA"/>
</dbReference>
<dbReference type="SUPFAM" id="SSF52540">
    <property type="entry name" value="P-loop containing nucleoside triphosphate hydrolases"/>
    <property type="match status" value="1"/>
</dbReference>
<dbReference type="KEGG" id="bmic:BMR1_03g04552"/>
<evidence type="ECO:0000313" key="3">
    <source>
        <dbReference type="EMBL" id="SJK86691.1"/>
    </source>
</evidence>
<dbReference type="GO" id="GO:0005739">
    <property type="term" value="C:mitochondrion"/>
    <property type="evidence" value="ECO:0007669"/>
    <property type="project" value="TreeGrafter"/>
</dbReference>
<feature type="domain" description="NOA1/YqeH-like C-terminal" evidence="2">
    <location>
        <begin position="456"/>
        <end position="546"/>
    </location>
</feature>
<dbReference type="AlphaFoldDB" id="A0A1R4ACF0"/>
<organism evidence="3 4">
    <name type="scientific">Babesia microti (strain RI)</name>
    <dbReference type="NCBI Taxonomy" id="1133968"/>
    <lineage>
        <taxon>Eukaryota</taxon>
        <taxon>Sar</taxon>
        <taxon>Alveolata</taxon>
        <taxon>Apicomplexa</taxon>
        <taxon>Aconoidasida</taxon>
        <taxon>Piroplasmida</taxon>
        <taxon>Babesiidae</taxon>
        <taxon>Babesia</taxon>
    </lineage>
</organism>
<dbReference type="GO" id="GO:0003924">
    <property type="term" value="F:GTPase activity"/>
    <property type="evidence" value="ECO:0007669"/>
    <property type="project" value="InterPro"/>
</dbReference>
<accession>A0A1R4ACF0</accession>
<gene>
    <name evidence="3" type="ORF">BMR1_03g04552</name>
</gene>
<dbReference type="Proteomes" id="UP000002899">
    <property type="component" value="Chromosome III"/>
</dbReference>
<dbReference type="InterPro" id="IPR050896">
    <property type="entry name" value="Mito_lipid_metab_GTPase"/>
</dbReference>
<feature type="domain" description="EngC GTPase" evidence="1">
    <location>
        <begin position="238"/>
        <end position="400"/>
    </location>
</feature>
<evidence type="ECO:0000259" key="1">
    <source>
        <dbReference type="Pfam" id="PF03193"/>
    </source>
</evidence>
<proteinExistence type="predicted"/>
<evidence type="ECO:0000259" key="2">
    <source>
        <dbReference type="Pfam" id="PF21516"/>
    </source>
</evidence>
<protein>
    <submittedName>
        <fullName evidence="3">Uncharacterized protein YqeH</fullName>
    </submittedName>
</protein>
<dbReference type="InterPro" id="IPR048422">
    <property type="entry name" value="NOA1/YqeH-like_C"/>
</dbReference>
<dbReference type="GeneID" id="24425559"/>
<keyword evidence="4" id="KW-1185">Reference proteome</keyword>
<dbReference type="CDD" id="cd01855">
    <property type="entry name" value="YqeH"/>
    <property type="match status" value="1"/>
</dbReference>
<dbReference type="VEuPathDB" id="PiroplasmaDB:BMR1_03g04552"/>
<sequence>MPQLSSLWYIASVRRYDYFNFCINKLHCALHYNRCLTNIVFTRFYKSTVSDFGLLEPISTNDPTVGGILVPGITKDPFFKDITLPVKCIGCGSKFQSVDPAKPGYVHDGILHSSHARGKVVWPEIRGKVVESVPDGVRVDRVDDLKFIAKRRRVICKYCYKLQYYKRIDGEITPIYRPQIPENREAESRVVAHNMTPSKKVVKLPVECQVAIANEGFKISHSPEIISQLVYQIRPNSIIIYVLDLTNIEVTMLPELYIALSNKKLEVIFVLNKSDVLPHGTSLPRVKMWSRRLVKHLGNVHNENVIVCSSTSGYGFDKLEQRLEHYLCNNKYIYVVGSVNVGKSTLVNRFLTYVGYKEIGTIFSKRAVGGITRSSVPGTTLGHVTFGLGKGIKLVDTPGIPIGGQMSTILPKSIDLCAIAITKPIQPVKVILNEYQSLIIGALARVDNVKGCDLNITCYTSQKLTYKTCKLNKAGDLMKEHGSVSLHPPFFKEDLESLGDWSIYELELNGESCDIVIPGLGWLTFYGNGPKTTNIHIPSSVKLFKRPVMLSPRRQKDRKIYLSSRGRSYKMYKLKQSIIKQKRDDMLRIRAMKSRNAIDNVDNGVDVSN</sequence>
<dbReference type="PANTHER" id="PTHR46434">
    <property type="entry name" value="GENETIC INTERACTOR OF PROHIBITINS 3, MITOCHONDRIAL"/>
    <property type="match status" value="1"/>
</dbReference>
<dbReference type="InterPro" id="IPR010914">
    <property type="entry name" value="RsgA_GTPase_dom"/>
</dbReference>
<dbReference type="OrthoDB" id="1696305at2759"/>
<reference evidence="3 4" key="1">
    <citation type="journal article" date="2012" name="Nucleic Acids Res.">
        <title>Sequencing of the smallest Apicomplexan genome from the human pathogen Babesia microti.</title>
        <authorList>
            <person name="Cornillot E."/>
            <person name="Hadj-Kaddour K."/>
            <person name="Dassouli A."/>
            <person name="Noel B."/>
            <person name="Ranwez V."/>
            <person name="Vacherie B."/>
            <person name="Augagneur Y."/>
            <person name="Bres V."/>
            <person name="Duclos A."/>
            <person name="Randazzo S."/>
            <person name="Carcy B."/>
            <person name="Debierre-Grockiego F."/>
            <person name="Delbecq S."/>
            <person name="Moubri-Menage K."/>
            <person name="Shams-Eldin H."/>
            <person name="Usmani-Brown S."/>
            <person name="Bringaud F."/>
            <person name="Wincker P."/>
            <person name="Vivares C.P."/>
            <person name="Schwarz R.T."/>
            <person name="Schetters T.P."/>
            <person name="Krause P.J."/>
            <person name="Gorenflot A."/>
            <person name="Berry V."/>
            <person name="Barbe V."/>
            <person name="Ben Mamoun C."/>
        </authorList>
    </citation>
    <scope>NUCLEOTIDE SEQUENCE [LARGE SCALE GENOMIC DNA]</scope>
    <source>
        <strain evidence="3 4">RI</strain>
    </source>
</reference>
<dbReference type="InterPro" id="IPR027417">
    <property type="entry name" value="P-loop_NTPase"/>
</dbReference>
<dbReference type="Pfam" id="PF21516">
    <property type="entry name" value="YqeH-like_C"/>
    <property type="match status" value="1"/>
</dbReference>